<dbReference type="AlphaFoldDB" id="W4HCN3"/>
<protein>
    <submittedName>
        <fullName evidence="1">Uncharacterized protein</fullName>
    </submittedName>
</protein>
<reference evidence="1" key="1">
    <citation type="submission" date="2013-12" db="EMBL/GenBank/DDBJ databases">
        <title>The Genome Sequence of Aphanomyces astaci APO3.</title>
        <authorList>
            <consortium name="The Broad Institute Genomics Platform"/>
            <person name="Russ C."/>
            <person name="Tyler B."/>
            <person name="van West P."/>
            <person name="Dieguez-Uribeondo J."/>
            <person name="Young S.K."/>
            <person name="Zeng Q."/>
            <person name="Gargeya S."/>
            <person name="Fitzgerald M."/>
            <person name="Abouelleil A."/>
            <person name="Alvarado L."/>
            <person name="Chapman S.B."/>
            <person name="Gainer-Dewar J."/>
            <person name="Goldberg J."/>
            <person name="Griggs A."/>
            <person name="Gujja S."/>
            <person name="Hansen M."/>
            <person name="Howarth C."/>
            <person name="Imamovic A."/>
            <person name="Ireland A."/>
            <person name="Larimer J."/>
            <person name="McCowan C."/>
            <person name="Murphy C."/>
            <person name="Pearson M."/>
            <person name="Poon T.W."/>
            <person name="Priest M."/>
            <person name="Roberts A."/>
            <person name="Saif S."/>
            <person name="Shea T."/>
            <person name="Sykes S."/>
            <person name="Wortman J."/>
            <person name="Nusbaum C."/>
            <person name="Birren B."/>
        </authorList>
    </citation>
    <scope>NUCLEOTIDE SEQUENCE [LARGE SCALE GENOMIC DNA]</scope>
    <source>
        <strain evidence="1">APO3</strain>
    </source>
</reference>
<gene>
    <name evidence="1" type="ORF">H257_00909</name>
</gene>
<organism evidence="1">
    <name type="scientific">Aphanomyces astaci</name>
    <name type="common">Crayfish plague agent</name>
    <dbReference type="NCBI Taxonomy" id="112090"/>
    <lineage>
        <taxon>Eukaryota</taxon>
        <taxon>Sar</taxon>
        <taxon>Stramenopiles</taxon>
        <taxon>Oomycota</taxon>
        <taxon>Saprolegniomycetes</taxon>
        <taxon>Saprolegniales</taxon>
        <taxon>Verrucalvaceae</taxon>
        <taxon>Aphanomyces</taxon>
    </lineage>
</organism>
<dbReference type="EMBL" id="KI913114">
    <property type="protein sequence ID" value="ETV89745.1"/>
    <property type="molecule type" value="Genomic_DNA"/>
</dbReference>
<sequence>MPACADAGMTALDHKLHMILQSSQDYTRRIDNMEFARFPRAFAYITLTMERLDAKLQQAVQAFHTSVDIHANASCTVMLTRSTVFVATSHLKAIERIANEYYLGWMAIESAIPSTTFEATNPSDRASTSRPALHRESRNALSIASSFPSILDGVLSLSKLAGFLQQDMASMEFKQSHPTAPAATLAVFELENACPFAFVVASLTVAFVLHGTWYLCSISVQRDLNEALESGAASTCTHVFGYDSLKSPSLVRLRVNLPNMARCSTTTRLSSSSSRHHGTCFVEWDLYKDTVHVSVASPSAVIDAAYFA</sequence>
<dbReference type="VEuPathDB" id="FungiDB:H257_00909"/>
<dbReference type="RefSeq" id="XP_009822145.1">
    <property type="nucleotide sequence ID" value="XM_009823843.1"/>
</dbReference>
<evidence type="ECO:0000313" key="1">
    <source>
        <dbReference type="EMBL" id="ETV89745.1"/>
    </source>
</evidence>
<dbReference type="GeneID" id="20802905"/>
<proteinExistence type="predicted"/>
<accession>W4HCN3</accession>
<name>W4HCN3_APHAT</name>